<keyword evidence="1" id="KW-0547">Nucleotide-binding</keyword>
<dbReference type="GO" id="GO:0005524">
    <property type="term" value="F:ATP binding"/>
    <property type="evidence" value="ECO:0007669"/>
    <property type="project" value="UniProtKB-KW"/>
</dbReference>
<evidence type="ECO:0000313" key="6">
    <source>
        <dbReference type="EMBL" id="KAK9988170.1"/>
    </source>
</evidence>
<evidence type="ECO:0000256" key="2">
    <source>
        <dbReference type="ARBA" id="ARBA00022801"/>
    </source>
</evidence>
<keyword evidence="7" id="KW-1185">Reference proteome</keyword>
<feature type="signal peptide" evidence="4">
    <location>
        <begin position="1"/>
        <end position="30"/>
    </location>
</feature>
<keyword evidence="3" id="KW-0067">ATP-binding</keyword>
<evidence type="ECO:0000313" key="7">
    <source>
        <dbReference type="Proteomes" id="UP001459277"/>
    </source>
</evidence>
<organism evidence="6 7">
    <name type="scientific">Lithocarpus litseifolius</name>
    <dbReference type="NCBI Taxonomy" id="425828"/>
    <lineage>
        <taxon>Eukaryota</taxon>
        <taxon>Viridiplantae</taxon>
        <taxon>Streptophyta</taxon>
        <taxon>Embryophyta</taxon>
        <taxon>Tracheophyta</taxon>
        <taxon>Spermatophyta</taxon>
        <taxon>Magnoliopsida</taxon>
        <taxon>eudicotyledons</taxon>
        <taxon>Gunneridae</taxon>
        <taxon>Pentapetalae</taxon>
        <taxon>rosids</taxon>
        <taxon>fabids</taxon>
        <taxon>Fagales</taxon>
        <taxon>Fagaceae</taxon>
        <taxon>Lithocarpus</taxon>
    </lineage>
</organism>
<evidence type="ECO:0000256" key="4">
    <source>
        <dbReference type="SAM" id="SignalP"/>
    </source>
</evidence>
<dbReference type="InterPro" id="IPR050628">
    <property type="entry name" value="SNF2_RAD54_helicase_TF"/>
</dbReference>
<feature type="domain" description="Helicase C-terminal" evidence="5">
    <location>
        <begin position="150"/>
        <end position="197"/>
    </location>
</feature>
<dbReference type="GO" id="GO:0008094">
    <property type="term" value="F:ATP-dependent activity, acting on DNA"/>
    <property type="evidence" value="ECO:0007669"/>
    <property type="project" value="TreeGrafter"/>
</dbReference>
<name>A0AAW2BVN6_9ROSI</name>
<keyword evidence="2" id="KW-0378">Hydrolase</keyword>
<dbReference type="EMBL" id="JAZDWU010000010">
    <property type="protein sequence ID" value="KAK9988170.1"/>
    <property type="molecule type" value="Genomic_DNA"/>
</dbReference>
<proteinExistence type="predicted"/>
<dbReference type="Gene3D" id="3.40.50.300">
    <property type="entry name" value="P-loop containing nucleotide triphosphate hydrolases"/>
    <property type="match status" value="1"/>
</dbReference>
<evidence type="ECO:0000256" key="1">
    <source>
        <dbReference type="ARBA" id="ARBA00022741"/>
    </source>
</evidence>
<evidence type="ECO:0000256" key="3">
    <source>
        <dbReference type="ARBA" id="ARBA00022840"/>
    </source>
</evidence>
<gene>
    <name evidence="6" type="ORF">SO802_028409</name>
</gene>
<dbReference type="CDD" id="cd18793">
    <property type="entry name" value="SF2_C_SNF"/>
    <property type="match status" value="1"/>
</dbReference>
<dbReference type="Pfam" id="PF00271">
    <property type="entry name" value="Helicase_C"/>
    <property type="match status" value="1"/>
</dbReference>
<feature type="chain" id="PRO_5043811196" description="Helicase C-terminal domain-containing protein" evidence="4">
    <location>
        <begin position="31"/>
        <end position="247"/>
    </location>
</feature>
<dbReference type="Proteomes" id="UP001459277">
    <property type="component" value="Unassembled WGS sequence"/>
</dbReference>
<keyword evidence="4" id="KW-0732">Signal</keyword>
<dbReference type="InterPro" id="IPR027417">
    <property type="entry name" value="P-loop_NTPase"/>
</dbReference>
<protein>
    <recommendedName>
        <fullName evidence="5">Helicase C-terminal domain-containing protein</fullName>
    </recommendedName>
</protein>
<comment type="caution">
    <text evidence="6">The sequence shown here is derived from an EMBL/GenBank/DDBJ whole genome shotgun (WGS) entry which is preliminary data.</text>
</comment>
<dbReference type="AlphaFoldDB" id="A0AAW2BVN6"/>
<dbReference type="InterPro" id="IPR049730">
    <property type="entry name" value="SNF2/RAD54-like_C"/>
</dbReference>
<dbReference type="PANTHER" id="PTHR45626:SF24">
    <property type="entry name" value="HELICASE-LIKE TRANSCRIPTION FACTOR CHR28-RELATED"/>
    <property type="match status" value="1"/>
</dbReference>
<accession>A0AAW2BVN6</accession>
<dbReference type="PANTHER" id="PTHR45626">
    <property type="entry name" value="TRANSCRIPTION TERMINATION FACTOR 2-RELATED"/>
    <property type="match status" value="1"/>
</dbReference>
<dbReference type="SUPFAM" id="SSF52540">
    <property type="entry name" value="P-loop containing nucleoside triphosphate hydrolases"/>
    <property type="match status" value="1"/>
</dbReference>
<dbReference type="GO" id="GO:0005634">
    <property type="term" value="C:nucleus"/>
    <property type="evidence" value="ECO:0007669"/>
    <property type="project" value="TreeGrafter"/>
</dbReference>
<dbReference type="GO" id="GO:0006281">
    <property type="term" value="P:DNA repair"/>
    <property type="evidence" value="ECO:0007669"/>
    <property type="project" value="TreeGrafter"/>
</dbReference>
<evidence type="ECO:0000259" key="5">
    <source>
        <dbReference type="Pfam" id="PF00271"/>
    </source>
</evidence>
<reference evidence="6 7" key="1">
    <citation type="submission" date="2024-01" db="EMBL/GenBank/DDBJ databases">
        <title>A telomere-to-telomere, gap-free genome of sweet tea (Lithocarpus litseifolius).</title>
        <authorList>
            <person name="Zhou J."/>
        </authorList>
    </citation>
    <scope>NUCLEOTIDE SEQUENCE [LARGE SCALE GENOMIC DNA]</scope>
    <source>
        <strain evidence="6">Zhou-2022a</strain>
        <tissue evidence="6">Leaf</tissue>
    </source>
</reference>
<dbReference type="GO" id="GO:0016787">
    <property type="term" value="F:hydrolase activity"/>
    <property type="evidence" value="ECO:0007669"/>
    <property type="project" value="UniProtKB-KW"/>
</dbReference>
<dbReference type="InterPro" id="IPR001650">
    <property type="entry name" value="Helicase_C-like"/>
</dbReference>
<sequence>MLNLHAAAGTVNQNYANILLMLLCLRQACGHPFLVKDYNSDSVGKVSVEMAKRVPRDMLINLLDCLEMSFAICHVCNDPPEDPFVTIMSTIHLKSELFLRFWRQIVKCIVPWNATEVLCLLKRNLQRIAQVLVLQAHNSYSETPDEGPIKTIIFSQWTSMLDLVETSLSESCIQYTRLDGTMTLGARDRAVKDFNTDPENWADLSSYCNTNHYQGHSGRQDISTPGRGEKWLHLLLVKTKVAELQLA</sequence>